<dbReference type="EMBL" id="JADYXP020000003">
    <property type="protein sequence ID" value="KAL0127674.1"/>
    <property type="molecule type" value="Genomic_DNA"/>
</dbReference>
<name>A0AAW2GHF7_9HYME</name>
<reference evidence="1 2" key="1">
    <citation type="submission" date="2023-03" db="EMBL/GenBank/DDBJ databases">
        <title>High recombination rates correlate with genetic variation in Cardiocondyla obscurior ants.</title>
        <authorList>
            <person name="Errbii M."/>
        </authorList>
    </citation>
    <scope>NUCLEOTIDE SEQUENCE [LARGE SCALE GENOMIC DNA]</scope>
    <source>
        <strain evidence="1">Alpha-2009</strain>
        <tissue evidence="1">Whole body</tissue>
    </source>
</reference>
<comment type="caution">
    <text evidence="1">The sequence shown here is derived from an EMBL/GenBank/DDBJ whole genome shotgun (WGS) entry which is preliminary data.</text>
</comment>
<proteinExistence type="predicted"/>
<dbReference type="Proteomes" id="UP001430953">
    <property type="component" value="Unassembled WGS sequence"/>
</dbReference>
<evidence type="ECO:0000313" key="2">
    <source>
        <dbReference type="Proteomes" id="UP001430953"/>
    </source>
</evidence>
<dbReference type="AlphaFoldDB" id="A0AAW2GHF7"/>
<sequence>MNLNYSRPFDARELCAALHRHKYMRYKLGFLLVTRLLYLSFPARRWTVLLDSHEMNHELIPYRSSDTSVLKGHKTLFHASGIPGGALAVELQVLTRFDFNLIQLRPLAGAPPIAPERKEHSLFIALNKTTTKYKLLPEESNRIAITIKSESAVSVKANAVNFPFN</sequence>
<evidence type="ECO:0000313" key="1">
    <source>
        <dbReference type="EMBL" id="KAL0127674.1"/>
    </source>
</evidence>
<protein>
    <submittedName>
        <fullName evidence="1">Uncharacterized protein</fullName>
    </submittedName>
</protein>
<keyword evidence="2" id="KW-1185">Reference proteome</keyword>
<organism evidence="1 2">
    <name type="scientific">Cardiocondyla obscurior</name>
    <dbReference type="NCBI Taxonomy" id="286306"/>
    <lineage>
        <taxon>Eukaryota</taxon>
        <taxon>Metazoa</taxon>
        <taxon>Ecdysozoa</taxon>
        <taxon>Arthropoda</taxon>
        <taxon>Hexapoda</taxon>
        <taxon>Insecta</taxon>
        <taxon>Pterygota</taxon>
        <taxon>Neoptera</taxon>
        <taxon>Endopterygota</taxon>
        <taxon>Hymenoptera</taxon>
        <taxon>Apocrita</taxon>
        <taxon>Aculeata</taxon>
        <taxon>Formicoidea</taxon>
        <taxon>Formicidae</taxon>
        <taxon>Myrmicinae</taxon>
        <taxon>Cardiocondyla</taxon>
    </lineage>
</organism>
<gene>
    <name evidence="1" type="ORF">PUN28_003157</name>
</gene>
<accession>A0AAW2GHF7</accession>